<keyword evidence="3 6" id="KW-0812">Transmembrane</keyword>
<name>A0A8D5UEP4_9BACL</name>
<feature type="transmembrane region" description="Helical" evidence="6">
    <location>
        <begin position="191"/>
        <end position="210"/>
    </location>
</feature>
<evidence type="ECO:0000313" key="8">
    <source>
        <dbReference type="Proteomes" id="UP000677436"/>
    </source>
</evidence>
<keyword evidence="8" id="KW-1185">Reference proteome</keyword>
<dbReference type="Proteomes" id="UP000677436">
    <property type="component" value="Chromosome"/>
</dbReference>
<accession>A0A8D5UEP4</accession>
<dbReference type="EMBL" id="AP024601">
    <property type="protein sequence ID" value="BCU80934.1"/>
    <property type="molecule type" value="Genomic_DNA"/>
</dbReference>
<evidence type="ECO:0000256" key="6">
    <source>
        <dbReference type="SAM" id="Phobius"/>
    </source>
</evidence>
<gene>
    <name evidence="7" type="ORF">JIR001_07170</name>
</gene>
<feature type="transmembrane region" description="Helical" evidence="6">
    <location>
        <begin position="157"/>
        <end position="176"/>
    </location>
</feature>
<dbReference type="Pfam" id="PF03741">
    <property type="entry name" value="TerC"/>
    <property type="match status" value="1"/>
</dbReference>
<evidence type="ECO:0000256" key="5">
    <source>
        <dbReference type="ARBA" id="ARBA00023136"/>
    </source>
</evidence>
<dbReference type="InterPro" id="IPR022301">
    <property type="entry name" value="Integral_membrane_YjbE"/>
</dbReference>
<evidence type="ECO:0000256" key="4">
    <source>
        <dbReference type="ARBA" id="ARBA00022989"/>
    </source>
</evidence>
<dbReference type="PANTHER" id="PTHR30238:SF4">
    <property type="entry name" value="SLL1022 PROTEIN"/>
    <property type="match status" value="1"/>
</dbReference>
<proteinExistence type="inferred from homology"/>
<evidence type="ECO:0000256" key="1">
    <source>
        <dbReference type="ARBA" id="ARBA00004141"/>
    </source>
</evidence>
<keyword evidence="5 6" id="KW-0472">Membrane</keyword>
<organism evidence="7 8">
    <name type="scientific">Polycladomyces abyssicola</name>
    <dbReference type="NCBI Taxonomy" id="1125966"/>
    <lineage>
        <taxon>Bacteria</taxon>
        <taxon>Bacillati</taxon>
        <taxon>Bacillota</taxon>
        <taxon>Bacilli</taxon>
        <taxon>Bacillales</taxon>
        <taxon>Thermoactinomycetaceae</taxon>
        <taxon>Polycladomyces</taxon>
    </lineage>
</organism>
<comment type="subcellular location">
    <subcellularLocation>
        <location evidence="1">Membrane</location>
        <topology evidence="1">Multi-pass membrane protein</topology>
    </subcellularLocation>
</comment>
<keyword evidence="4 6" id="KW-1133">Transmembrane helix</keyword>
<feature type="transmembrane region" description="Helical" evidence="6">
    <location>
        <begin position="68"/>
        <end position="85"/>
    </location>
</feature>
<protein>
    <submittedName>
        <fullName evidence="7">Membrane protein</fullName>
    </submittedName>
</protein>
<sequence>MEFVSALLAIIMIDLLLAGDNALVIGLAARQLPKDQQKKAIFWGTFGAIGIRSLATLLVVWLLKIPGLMLVGGLLLVWIAFKLLVEEKEEHHIQAESSLWNAIRTIVIADAAMGLDNVLAVAGVAHGSFLLVILGLLLSVPIMIWGSSLIIKWIDRFPVIVYIGSGVIAWTAGSMLMEEPLIRSWLEDMEWLKWVVSLLVTTGVIALGYWKNKQKNPKSHTQEEQQVGA</sequence>
<evidence type="ECO:0000256" key="2">
    <source>
        <dbReference type="ARBA" id="ARBA00007511"/>
    </source>
</evidence>
<dbReference type="InterPro" id="IPR005496">
    <property type="entry name" value="Integral_membrane_TerC"/>
</dbReference>
<comment type="similarity">
    <text evidence="2">Belongs to the TerC family.</text>
</comment>
<evidence type="ECO:0000256" key="3">
    <source>
        <dbReference type="ARBA" id="ARBA00022692"/>
    </source>
</evidence>
<evidence type="ECO:0000313" key="7">
    <source>
        <dbReference type="EMBL" id="BCU80934.1"/>
    </source>
</evidence>
<dbReference type="NCBIfam" id="TIGR03717">
    <property type="entry name" value="R_switched_YjbE"/>
    <property type="match status" value="1"/>
</dbReference>
<dbReference type="GO" id="GO:0016020">
    <property type="term" value="C:membrane"/>
    <property type="evidence" value="ECO:0007669"/>
    <property type="project" value="UniProtKB-SubCell"/>
</dbReference>
<reference evidence="7" key="1">
    <citation type="journal article" date="2013" name="Int. J. Syst. Evol. Microbiol.">
        <title>Polycladomyces abyssicola gen. nov., sp. nov., a thermophilic filamentous bacterium isolated from hemipelagic sediment.</title>
        <authorList>
            <person name="Tsubouchi T."/>
            <person name="Shimane Y."/>
            <person name="Mori K."/>
            <person name="Usui K."/>
            <person name="Hiraki T."/>
            <person name="Tame A."/>
            <person name="Uematsu K."/>
            <person name="Maruyama T."/>
            <person name="Hatada Y."/>
        </authorList>
    </citation>
    <scope>NUCLEOTIDE SEQUENCE</scope>
    <source>
        <strain evidence="7">JIR-001</strain>
    </source>
</reference>
<dbReference type="AlphaFoldDB" id="A0A8D5UEP4"/>
<dbReference type="RefSeq" id="WP_212774237.1">
    <property type="nucleotide sequence ID" value="NZ_AP024601.1"/>
</dbReference>
<dbReference type="PANTHER" id="PTHR30238">
    <property type="entry name" value="MEMBRANE BOUND PREDICTED REDOX MODULATOR"/>
    <property type="match status" value="1"/>
</dbReference>
<dbReference type="KEGG" id="pabs:JIR001_07170"/>
<feature type="transmembrane region" description="Helical" evidence="6">
    <location>
        <begin position="40"/>
        <end position="62"/>
    </location>
</feature>
<feature type="transmembrane region" description="Helical" evidence="6">
    <location>
        <begin position="121"/>
        <end position="145"/>
    </location>
</feature>
<reference evidence="7" key="2">
    <citation type="journal article" date="2021" name="Microbiol. Resour. Announc.">
        <title>Complete Genome Sequence of Polycladomyces abyssicola JIR-001T, Isolated from Hemipelagic Sediment in Deep Seawater.</title>
        <authorList>
            <person name="Tsubouchi T."/>
            <person name="Kaneko Y."/>
        </authorList>
    </citation>
    <scope>NUCLEOTIDE SEQUENCE</scope>
    <source>
        <strain evidence="7">JIR-001</strain>
    </source>
</reference>
<feature type="transmembrane region" description="Helical" evidence="6">
    <location>
        <begin position="6"/>
        <end position="28"/>
    </location>
</feature>